<comment type="caution">
    <text evidence="5">The sequence shown here is derived from an EMBL/GenBank/DDBJ whole genome shotgun (WGS) entry which is preliminary data.</text>
</comment>
<keyword evidence="3" id="KW-0732">Signal</keyword>
<evidence type="ECO:0000259" key="4">
    <source>
        <dbReference type="Pfam" id="PF00496"/>
    </source>
</evidence>
<dbReference type="SUPFAM" id="SSF53850">
    <property type="entry name" value="Periplasmic binding protein-like II"/>
    <property type="match status" value="1"/>
</dbReference>
<feature type="non-terminal residue" evidence="5">
    <location>
        <position position="1"/>
    </location>
</feature>
<dbReference type="Gene3D" id="3.40.190.10">
    <property type="entry name" value="Periplasmic binding protein-like II"/>
    <property type="match status" value="1"/>
</dbReference>
<reference evidence="5" key="1">
    <citation type="journal article" date="2014" name="Front. Microbiol.">
        <title>High frequency of phylogenetically diverse reductive dehalogenase-homologous genes in deep subseafloor sedimentary metagenomes.</title>
        <authorList>
            <person name="Kawai M."/>
            <person name="Futagami T."/>
            <person name="Toyoda A."/>
            <person name="Takaki Y."/>
            <person name="Nishi S."/>
            <person name="Hori S."/>
            <person name="Arai W."/>
            <person name="Tsubouchi T."/>
            <person name="Morono Y."/>
            <person name="Uchiyama I."/>
            <person name="Ito T."/>
            <person name="Fujiyama A."/>
            <person name="Inagaki F."/>
            <person name="Takami H."/>
        </authorList>
    </citation>
    <scope>NUCLEOTIDE SEQUENCE</scope>
    <source>
        <strain evidence="5">Expedition CK06-06</strain>
    </source>
</reference>
<evidence type="ECO:0000313" key="5">
    <source>
        <dbReference type="EMBL" id="GAG15135.1"/>
    </source>
</evidence>
<proteinExistence type="inferred from homology"/>
<dbReference type="GO" id="GO:0015833">
    <property type="term" value="P:peptide transport"/>
    <property type="evidence" value="ECO:0007669"/>
    <property type="project" value="TreeGrafter"/>
</dbReference>
<protein>
    <recommendedName>
        <fullName evidence="4">Solute-binding protein family 5 domain-containing protein</fullName>
    </recommendedName>
</protein>
<feature type="domain" description="Solute-binding protein family 5" evidence="4">
    <location>
        <begin position="22"/>
        <end position="247"/>
    </location>
</feature>
<feature type="non-terminal residue" evidence="5">
    <location>
        <position position="259"/>
    </location>
</feature>
<dbReference type="Gene3D" id="3.10.105.10">
    <property type="entry name" value="Dipeptide-binding Protein, Domain 3"/>
    <property type="match status" value="1"/>
</dbReference>
<sequence>LITLFLPILPVMAEDEVELTGPWADELFFKIYLSPEPEYLALKTGDINLMDWELPAEKVADALADPNIMTDTTPALGYRLIDINYQRWPTSDLHFRRALAHLVDKAGIETDILQGFGYALDNFVPVVLGGWSNPDIRTYEYNPALAAAELELGGFIDTDDDGIRNDPLTGENMAPVIFYIRIDDPDRTTAGQWLAAELKALGVPIENEKAVERSVCNAAVMEDPAGKWNVYTGGWGITRDPDHLADLWHSKEFDPECLG</sequence>
<accession>X0VA62</accession>
<evidence type="ECO:0000256" key="2">
    <source>
        <dbReference type="ARBA" id="ARBA00022448"/>
    </source>
</evidence>
<name>X0VA62_9ZZZZ</name>
<dbReference type="Pfam" id="PF00496">
    <property type="entry name" value="SBP_bac_5"/>
    <property type="match status" value="1"/>
</dbReference>
<dbReference type="EMBL" id="BARS01035087">
    <property type="protein sequence ID" value="GAG15135.1"/>
    <property type="molecule type" value="Genomic_DNA"/>
</dbReference>
<dbReference type="AlphaFoldDB" id="X0VA62"/>
<gene>
    <name evidence="5" type="ORF">S01H1_54112</name>
</gene>
<keyword evidence="2" id="KW-0813">Transport</keyword>
<dbReference type="InterPro" id="IPR000914">
    <property type="entry name" value="SBP_5_dom"/>
</dbReference>
<comment type="similarity">
    <text evidence="1">Belongs to the bacterial solute-binding protein 5 family.</text>
</comment>
<evidence type="ECO:0000256" key="1">
    <source>
        <dbReference type="ARBA" id="ARBA00005695"/>
    </source>
</evidence>
<evidence type="ECO:0000256" key="3">
    <source>
        <dbReference type="ARBA" id="ARBA00022729"/>
    </source>
</evidence>
<dbReference type="InterPro" id="IPR039424">
    <property type="entry name" value="SBP_5"/>
</dbReference>
<dbReference type="GO" id="GO:1904680">
    <property type="term" value="F:peptide transmembrane transporter activity"/>
    <property type="evidence" value="ECO:0007669"/>
    <property type="project" value="TreeGrafter"/>
</dbReference>
<organism evidence="5">
    <name type="scientific">marine sediment metagenome</name>
    <dbReference type="NCBI Taxonomy" id="412755"/>
    <lineage>
        <taxon>unclassified sequences</taxon>
        <taxon>metagenomes</taxon>
        <taxon>ecological metagenomes</taxon>
    </lineage>
</organism>
<dbReference type="PANTHER" id="PTHR30290:SF9">
    <property type="entry name" value="OLIGOPEPTIDE-BINDING PROTEIN APPA"/>
    <property type="match status" value="1"/>
</dbReference>
<dbReference type="PANTHER" id="PTHR30290">
    <property type="entry name" value="PERIPLASMIC BINDING COMPONENT OF ABC TRANSPORTER"/>
    <property type="match status" value="1"/>
</dbReference>